<evidence type="ECO:0000313" key="3">
    <source>
        <dbReference type="Proteomes" id="UP000829354"/>
    </source>
</evidence>
<gene>
    <name evidence="2" type="ORF">L5515_002306</name>
</gene>
<dbReference type="AlphaFoldDB" id="A0AAE9E780"/>
<dbReference type="PANTHER" id="PTHR22743:SF165">
    <property type="entry name" value="BTB AND MATH DOMAIN CONTAINING-RELATED"/>
    <property type="match status" value="1"/>
</dbReference>
<dbReference type="Pfam" id="PF00917">
    <property type="entry name" value="MATH"/>
    <property type="match status" value="1"/>
</dbReference>
<dbReference type="EMBL" id="CP092620">
    <property type="protein sequence ID" value="UMM14539.1"/>
    <property type="molecule type" value="Genomic_DNA"/>
</dbReference>
<sequence length="256" mass="29941">MSYTEKKEFVIEHVFEDVLNMKQVDDIAGNVEYHQNIPWSIQICRNSNFFAIALRCSLGQRSLEWSINTKTSPSTNSIFGKRIEGKYQCEYSENYSEWYKTVKWADIQEYLIHGSLTVTLLVEIDEMRGVEARKLRNFDEKSMKKYSDVLLVTFLELINGESPLDDFIVIDILKLSDFFGSKTAIRRCEEFLLEKSKKPLKEKFHAAIKYSMDALKEKCISNMKSAQDFLSILPENAHVFYADLWKELFLKSHKSH</sequence>
<dbReference type="Proteomes" id="UP000829354">
    <property type="component" value="Chromosome I"/>
</dbReference>
<dbReference type="InterPro" id="IPR002083">
    <property type="entry name" value="MATH/TRAF_dom"/>
</dbReference>
<dbReference type="InterPro" id="IPR052664">
    <property type="entry name" value="BTB-MATH_domain_protein"/>
</dbReference>
<protein>
    <recommendedName>
        <fullName evidence="1">MATH domain-containing protein</fullName>
    </recommendedName>
</protein>
<evidence type="ECO:0000259" key="1">
    <source>
        <dbReference type="SMART" id="SM00061"/>
    </source>
</evidence>
<dbReference type="SMART" id="SM00061">
    <property type="entry name" value="MATH"/>
    <property type="match status" value="1"/>
</dbReference>
<accession>A0AAE9E780</accession>
<evidence type="ECO:0000313" key="2">
    <source>
        <dbReference type="EMBL" id="UMM14539.1"/>
    </source>
</evidence>
<dbReference type="PANTHER" id="PTHR22743">
    <property type="entry name" value="MEPRIN/TRAF-LIKE MATH FAMILY-C.ELEGANS"/>
    <property type="match status" value="1"/>
</dbReference>
<keyword evidence="3" id="KW-1185">Reference proteome</keyword>
<reference evidence="2 3" key="1">
    <citation type="submission" date="2022-04" db="EMBL/GenBank/DDBJ databases">
        <title>Chromosome-level reference genomes for two strains of Caenorhabditis briggsae: an improved platform for comparative genomics.</title>
        <authorList>
            <person name="Stevens L."/>
            <person name="Andersen E."/>
        </authorList>
    </citation>
    <scope>NUCLEOTIDE SEQUENCE [LARGE SCALE GENOMIC DNA]</scope>
    <source>
        <strain evidence="2">VX34</strain>
        <tissue evidence="2">Whole-organism</tissue>
    </source>
</reference>
<organism evidence="2 3">
    <name type="scientific">Caenorhabditis briggsae</name>
    <dbReference type="NCBI Taxonomy" id="6238"/>
    <lineage>
        <taxon>Eukaryota</taxon>
        <taxon>Metazoa</taxon>
        <taxon>Ecdysozoa</taxon>
        <taxon>Nematoda</taxon>
        <taxon>Chromadorea</taxon>
        <taxon>Rhabditida</taxon>
        <taxon>Rhabditina</taxon>
        <taxon>Rhabditomorpha</taxon>
        <taxon>Rhabditoidea</taxon>
        <taxon>Rhabditidae</taxon>
        <taxon>Peloderinae</taxon>
        <taxon>Caenorhabditis</taxon>
    </lineage>
</organism>
<feature type="domain" description="MATH" evidence="1">
    <location>
        <begin position="10"/>
        <end position="107"/>
    </location>
</feature>
<name>A0AAE9E780_CAEBR</name>
<proteinExistence type="predicted"/>